<proteinExistence type="inferred from homology"/>
<evidence type="ECO:0000313" key="5">
    <source>
        <dbReference type="EMBL" id="MFC3145564.1"/>
    </source>
</evidence>
<dbReference type="RefSeq" id="WP_275632519.1">
    <property type="nucleotide sequence ID" value="NZ_JARGYD010000003.1"/>
</dbReference>
<dbReference type="PANTHER" id="PTHR11699">
    <property type="entry name" value="ALDEHYDE DEHYDROGENASE-RELATED"/>
    <property type="match status" value="1"/>
</dbReference>
<dbReference type="InterPro" id="IPR044086">
    <property type="entry name" value="LUC3-like"/>
</dbReference>
<dbReference type="InterPro" id="IPR015590">
    <property type="entry name" value="Aldehyde_DH_dom"/>
</dbReference>
<dbReference type="SUPFAM" id="SSF53720">
    <property type="entry name" value="ALDH-like"/>
    <property type="match status" value="1"/>
</dbReference>
<dbReference type="Gene3D" id="3.40.309.10">
    <property type="entry name" value="Aldehyde Dehydrogenase, Chain A, domain 2"/>
    <property type="match status" value="1"/>
</dbReference>
<dbReference type="EMBL" id="JBHRTB010000010">
    <property type="protein sequence ID" value="MFC3145564.1"/>
    <property type="molecule type" value="Genomic_DNA"/>
</dbReference>
<dbReference type="Gene3D" id="3.40.605.10">
    <property type="entry name" value="Aldehyde Dehydrogenase, Chain A, domain 1"/>
    <property type="match status" value="1"/>
</dbReference>
<dbReference type="InterPro" id="IPR016161">
    <property type="entry name" value="Ald_DH/histidinol_DH"/>
</dbReference>
<gene>
    <name evidence="5" type="ORF">ACFOGP_22775</name>
</gene>
<evidence type="ECO:0000256" key="2">
    <source>
        <dbReference type="PROSITE-ProRule" id="PRU10007"/>
    </source>
</evidence>
<accession>A0ABV7GV74</accession>
<dbReference type="InterPro" id="IPR029510">
    <property type="entry name" value="Ald_DH_CS_GLU"/>
</dbReference>
<dbReference type="InterPro" id="IPR016163">
    <property type="entry name" value="Ald_DH_C"/>
</dbReference>
<comment type="similarity">
    <text evidence="3">Belongs to the aldehyde dehydrogenase family.</text>
</comment>
<evidence type="ECO:0000256" key="3">
    <source>
        <dbReference type="RuleBase" id="RU003345"/>
    </source>
</evidence>
<feature type="domain" description="Aldehyde dehydrogenase" evidence="4">
    <location>
        <begin position="25"/>
        <end position="469"/>
    </location>
</feature>
<comment type="caution">
    <text evidence="5">The sequence shown here is derived from an EMBL/GenBank/DDBJ whole genome shotgun (WGS) entry which is preliminary data.</text>
</comment>
<dbReference type="InterPro" id="IPR016162">
    <property type="entry name" value="Ald_DH_N"/>
</dbReference>
<organism evidence="5 6">
    <name type="scientific">Psychromarinibacter halotolerans</name>
    <dbReference type="NCBI Taxonomy" id="1775175"/>
    <lineage>
        <taxon>Bacteria</taxon>
        <taxon>Pseudomonadati</taxon>
        <taxon>Pseudomonadota</taxon>
        <taxon>Alphaproteobacteria</taxon>
        <taxon>Rhodobacterales</taxon>
        <taxon>Paracoccaceae</taxon>
        <taxon>Psychromarinibacter</taxon>
    </lineage>
</organism>
<evidence type="ECO:0000259" key="4">
    <source>
        <dbReference type="Pfam" id="PF00171"/>
    </source>
</evidence>
<reference evidence="6" key="1">
    <citation type="journal article" date="2019" name="Int. J. Syst. Evol. Microbiol.">
        <title>The Global Catalogue of Microorganisms (GCM) 10K type strain sequencing project: providing services to taxonomists for standard genome sequencing and annotation.</title>
        <authorList>
            <consortium name="The Broad Institute Genomics Platform"/>
            <consortium name="The Broad Institute Genome Sequencing Center for Infectious Disease"/>
            <person name="Wu L."/>
            <person name="Ma J."/>
        </authorList>
    </citation>
    <scope>NUCLEOTIDE SEQUENCE [LARGE SCALE GENOMIC DNA]</scope>
    <source>
        <strain evidence="6">KCTC 52366</strain>
    </source>
</reference>
<sequence length="498" mass="52179">MGAPFSIPPPVPRMWIAGALVSATGQAPVLNPATLTPVTTAPLATCDDLDRAVDGARAAQPGWANRSFTDRAATLGRMADVLIAHVEELAWLTTLEQGKPLTAARGEVMRAAGAMREIAGIEIPRQTIRSDATGRVDLIYRPLGVIGAITPWNVPLILAAPKIASALYAGNAVILKPAPTTPLASLRMGELWAQEIASDDLPPGLVSILSGGNDLGTWMTAHAGIDKISFTGSVESGKKVMAASAGTLKRVTLELGGNDPAILLDDVDIPSIVPALFGGAFGLSGQLCMGIKRLYASASIYEDVVAAMTAAAKAAVVGDGTDPDVTVGPVQNEAQYRRVLDLIEDTRRQPGVRITAGGRASERTGYFIEPTIVADIAEGTRIVDEEQFGPVLPILKYDTVDEAVHRANASEFGLGASVWTQDVARGAEIAARLEAGYTWVNSHVGTTRDLPFGGIKQSGIGRQGHFIGVTSDMEPQVIVIPAAGTADESRIQALEFSE</sequence>
<keyword evidence="1 3" id="KW-0560">Oxidoreductase</keyword>
<feature type="active site" evidence="2">
    <location>
        <position position="254"/>
    </location>
</feature>
<dbReference type="Proteomes" id="UP001595632">
    <property type="component" value="Unassembled WGS sequence"/>
</dbReference>
<dbReference type="CDD" id="cd07106">
    <property type="entry name" value="ALDH_AldA-AAD23400"/>
    <property type="match status" value="1"/>
</dbReference>
<dbReference type="Pfam" id="PF00171">
    <property type="entry name" value="Aldedh"/>
    <property type="match status" value="1"/>
</dbReference>
<evidence type="ECO:0000256" key="1">
    <source>
        <dbReference type="ARBA" id="ARBA00023002"/>
    </source>
</evidence>
<protein>
    <submittedName>
        <fullName evidence="5">Aldehyde dehydrogenase family protein</fullName>
    </submittedName>
</protein>
<evidence type="ECO:0000313" key="6">
    <source>
        <dbReference type="Proteomes" id="UP001595632"/>
    </source>
</evidence>
<name>A0ABV7GV74_9RHOB</name>
<dbReference type="PROSITE" id="PS00687">
    <property type="entry name" value="ALDEHYDE_DEHYDR_GLU"/>
    <property type="match status" value="1"/>
</dbReference>
<keyword evidence="6" id="KW-1185">Reference proteome</keyword>